<keyword evidence="1" id="KW-0472">Membrane</keyword>
<sequence>MEKVRMVQGTHGNRKIITETKRRELEQAALDFEEYWCSVPEGNPSLTDYLMTFIFFFCGPLLLMWMLITTYGL</sequence>
<dbReference type="EMBL" id="JBHUOR010000095">
    <property type="protein sequence ID" value="MFD2869062.1"/>
    <property type="molecule type" value="Genomic_DNA"/>
</dbReference>
<comment type="caution">
    <text evidence="2">The sequence shown here is derived from an EMBL/GenBank/DDBJ whole genome shotgun (WGS) entry which is preliminary data.</text>
</comment>
<evidence type="ECO:0000256" key="1">
    <source>
        <dbReference type="SAM" id="Phobius"/>
    </source>
</evidence>
<protein>
    <recommendedName>
        <fullName evidence="4">DUF3961 domain-containing protein</fullName>
    </recommendedName>
</protein>
<feature type="transmembrane region" description="Helical" evidence="1">
    <location>
        <begin position="49"/>
        <end position="68"/>
    </location>
</feature>
<dbReference type="RefSeq" id="WP_380147896.1">
    <property type="nucleotide sequence ID" value="NZ_JBHUOR010000095.1"/>
</dbReference>
<evidence type="ECO:0000313" key="3">
    <source>
        <dbReference type="Proteomes" id="UP001597568"/>
    </source>
</evidence>
<reference evidence="3" key="1">
    <citation type="journal article" date="2019" name="Int. J. Syst. Evol. Microbiol.">
        <title>The Global Catalogue of Microorganisms (GCM) 10K type strain sequencing project: providing services to taxonomists for standard genome sequencing and annotation.</title>
        <authorList>
            <consortium name="The Broad Institute Genomics Platform"/>
            <consortium name="The Broad Institute Genome Sequencing Center for Infectious Disease"/>
            <person name="Wu L."/>
            <person name="Ma J."/>
        </authorList>
    </citation>
    <scope>NUCLEOTIDE SEQUENCE [LARGE SCALE GENOMIC DNA]</scope>
    <source>
        <strain evidence="3">KCTC 33522</strain>
    </source>
</reference>
<gene>
    <name evidence="2" type="ORF">ACFSY7_11215</name>
</gene>
<evidence type="ECO:0000313" key="2">
    <source>
        <dbReference type="EMBL" id="MFD2869062.1"/>
    </source>
</evidence>
<dbReference type="Proteomes" id="UP001597568">
    <property type="component" value="Unassembled WGS sequence"/>
</dbReference>
<proteinExistence type="predicted"/>
<keyword evidence="3" id="KW-1185">Reference proteome</keyword>
<keyword evidence="1" id="KW-0812">Transmembrane</keyword>
<evidence type="ECO:0008006" key="4">
    <source>
        <dbReference type="Google" id="ProtNLM"/>
    </source>
</evidence>
<keyword evidence="1" id="KW-1133">Transmembrane helix</keyword>
<accession>A0ABW5Y1D5</accession>
<organism evidence="2 3">
    <name type="scientific">Kurthia populi</name>
    <dbReference type="NCBI Taxonomy" id="1562132"/>
    <lineage>
        <taxon>Bacteria</taxon>
        <taxon>Bacillati</taxon>
        <taxon>Bacillota</taxon>
        <taxon>Bacilli</taxon>
        <taxon>Bacillales</taxon>
        <taxon>Caryophanaceae</taxon>
        <taxon>Kurthia</taxon>
    </lineage>
</organism>
<name>A0ABW5Y1D5_9BACL</name>